<dbReference type="PRINTS" id="PR00502">
    <property type="entry name" value="NUDIXFAMILY"/>
</dbReference>
<evidence type="ECO:0000313" key="7">
    <source>
        <dbReference type="EMBL" id="XBW07092.1"/>
    </source>
</evidence>
<dbReference type="Pfam" id="PF00293">
    <property type="entry name" value="NUDIX"/>
    <property type="match status" value="1"/>
</dbReference>
<reference evidence="7" key="1">
    <citation type="submission" date="2023-11" db="EMBL/GenBank/DDBJ databases">
        <title>Scrofimicrobium hongkongense sp. nov., isolated from a patient with peritonitis.</title>
        <authorList>
            <person name="Lao H.Y."/>
            <person name="Wong A.Y.P."/>
            <person name="Ng T.L."/>
            <person name="Wong R.Y.L."/>
            <person name="Yau M.C.Y."/>
            <person name="Lam J.Y.W."/>
            <person name="Siu G.K.H."/>
        </authorList>
    </citation>
    <scope>NUCLEOTIDE SEQUENCE</scope>
    <source>
        <strain evidence="7">R131</strain>
    </source>
</reference>
<dbReference type="InterPro" id="IPR020476">
    <property type="entry name" value="Nudix_hydrolase"/>
</dbReference>
<evidence type="ECO:0000256" key="3">
    <source>
        <dbReference type="ARBA" id="ARBA00022801"/>
    </source>
</evidence>
<dbReference type="RefSeq" id="WP_350257298.1">
    <property type="nucleotide sequence ID" value="NZ_CP138335.1"/>
</dbReference>
<evidence type="ECO:0000259" key="6">
    <source>
        <dbReference type="PROSITE" id="PS51462"/>
    </source>
</evidence>
<dbReference type="Gene3D" id="3.90.79.10">
    <property type="entry name" value="Nucleoside Triphosphate Pyrophosphohydrolase"/>
    <property type="match status" value="1"/>
</dbReference>
<dbReference type="InterPro" id="IPR000086">
    <property type="entry name" value="NUDIX_hydrolase_dom"/>
</dbReference>
<dbReference type="InterPro" id="IPR007214">
    <property type="entry name" value="YbaK/aa-tRNA-synth-assoc-dom"/>
</dbReference>
<dbReference type="InterPro" id="IPR015797">
    <property type="entry name" value="NUDIX_hydrolase-like_dom_sf"/>
</dbReference>
<evidence type="ECO:0000256" key="1">
    <source>
        <dbReference type="ARBA" id="ARBA00001946"/>
    </source>
</evidence>
<sequence>METISAASVLLTDSEGRVLLVQRGHHPQQGRWSLPGGSAEPGETSAEAARREAREETGFEVEVGREVVTATMADGPARQYDVHCFAARVVGGQLKPGDDAVAAHWVRPEDLAQYELTTGLIESLRTAGYLPPEPAGATRVRRAAQALGLEFDLTEYGPARSLVEAAERRGIAPEQLLKTLVVRQSPTEFVLVLVPGGRKISWPKLRAQLGVSRLSLASEEEALAATGFVRGTITPVGSSHPWPVLLDESAPAGPIGLGGGAPGWGLRVDRDQLRQRLDARVVDVSEPEG</sequence>
<dbReference type="PROSITE" id="PS51462">
    <property type="entry name" value="NUDIX"/>
    <property type="match status" value="1"/>
</dbReference>
<dbReference type="AlphaFoldDB" id="A0AAU7V463"/>
<dbReference type="Pfam" id="PF04073">
    <property type="entry name" value="tRNA_edit"/>
    <property type="match status" value="1"/>
</dbReference>
<dbReference type="GO" id="GO:0002161">
    <property type="term" value="F:aminoacyl-tRNA deacylase activity"/>
    <property type="evidence" value="ECO:0007669"/>
    <property type="project" value="InterPro"/>
</dbReference>
<dbReference type="SUPFAM" id="SSF55811">
    <property type="entry name" value="Nudix"/>
    <property type="match status" value="1"/>
</dbReference>
<dbReference type="InterPro" id="IPR020084">
    <property type="entry name" value="NUDIX_hydrolase_CS"/>
</dbReference>
<dbReference type="CDD" id="cd04332">
    <property type="entry name" value="YbaK_like"/>
    <property type="match status" value="1"/>
</dbReference>
<feature type="domain" description="Nudix hydrolase" evidence="6">
    <location>
        <begin position="2"/>
        <end position="129"/>
    </location>
</feature>
<evidence type="ECO:0000256" key="2">
    <source>
        <dbReference type="ARBA" id="ARBA00005582"/>
    </source>
</evidence>
<dbReference type="EMBL" id="CP138335">
    <property type="protein sequence ID" value="XBW07092.1"/>
    <property type="molecule type" value="Genomic_DNA"/>
</dbReference>
<comment type="cofactor">
    <cofactor evidence="1">
        <name>Mg(2+)</name>
        <dbReference type="ChEBI" id="CHEBI:18420"/>
    </cofactor>
</comment>
<protein>
    <submittedName>
        <fullName evidence="7">YbaK/EbsC family protein</fullName>
    </submittedName>
</protein>
<dbReference type="SUPFAM" id="SSF55826">
    <property type="entry name" value="YbaK/ProRS associated domain"/>
    <property type="match status" value="1"/>
</dbReference>
<proteinExistence type="inferred from homology"/>
<accession>A0AAU7V463</accession>
<evidence type="ECO:0000256" key="4">
    <source>
        <dbReference type="RuleBase" id="RU003476"/>
    </source>
</evidence>
<evidence type="ECO:0000256" key="5">
    <source>
        <dbReference type="SAM" id="MobiDB-lite"/>
    </source>
</evidence>
<feature type="region of interest" description="Disordered" evidence="5">
    <location>
        <begin position="26"/>
        <end position="47"/>
    </location>
</feature>
<keyword evidence="3 4" id="KW-0378">Hydrolase</keyword>
<dbReference type="PROSITE" id="PS00893">
    <property type="entry name" value="NUDIX_BOX"/>
    <property type="match status" value="1"/>
</dbReference>
<dbReference type="KEGG" id="sapp:SAC06_05395"/>
<dbReference type="PANTHER" id="PTHR43046">
    <property type="entry name" value="GDP-MANNOSE MANNOSYL HYDROLASE"/>
    <property type="match status" value="1"/>
</dbReference>
<name>A0AAU7V463_9ACTO</name>
<gene>
    <name evidence="7" type="ORF">SAC06_05395</name>
</gene>
<dbReference type="Gene3D" id="3.90.960.10">
    <property type="entry name" value="YbaK/aminoacyl-tRNA synthetase-associated domain"/>
    <property type="match status" value="1"/>
</dbReference>
<dbReference type="PANTHER" id="PTHR43046:SF16">
    <property type="entry name" value="ADP-RIBOSE PYROPHOSPHATASE YJHB-RELATED"/>
    <property type="match status" value="1"/>
</dbReference>
<dbReference type="InterPro" id="IPR036754">
    <property type="entry name" value="YbaK/aa-tRNA-synt-asso_dom_sf"/>
</dbReference>
<organism evidence="7">
    <name type="scientific">Scrofimicrobium appendicitidis</name>
    <dbReference type="NCBI Taxonomy" id="3079930"/>
    <lineage>
        <taxon>Bacteria</taxon>
        <taxon>Bacillati</taxon>
        <taxon>Actinomycetota</taxon>
        <taxon>Actinomycetes</taxon>
        <taxon>Actinomycetales</taxon>
        <taxon>Actinomycetaceae</taxon>
        <taxon>Scrofimicrobium</taxon>
    </lineage>
</organism>
<comment type="similarity">
    <text evidence="2 4">Belongs to the Nudix hydrolase family.</text>
</comment>